<dbReference type="Pfam" id="PF07331">
    <property type="entry name" value="TctB"/>
    <property type="match status" value="1"/>
</dbReference>
<dbReference type="EMBL" id="JRKQ01000009">
    <property type="protein sequence ID" value="KGJ23216.1"/>
    <property type="molecule type" value="Genomic_DNA"/>
</dbReference>
<dbReference type="RefSeq" id="WP_036707454.1">
    <property type="nucleotide sequence ID" value="NZ_JRKQ01000009.1"/>
</dbReference>
<dbReference type="InterPro" id="IPR009936">
    <property type="entry name" value="DUF1468"/>
</dbReference>
<reference evidence="3 4" key="2">
    <citation type="submission" date="2014-10" db="EMBL/GenBank/DDBJ databases">
        <title>Paracoccus sanguinis sp. nov., isolated from clinical specimens of New York State patients.</title>
        <authorList>
            <person name="Mingle L.A."/>
            <person name="Cole J.A."/>
            <person name="Lapierre P."/>
            <person name="Musser K.A."/>
        </authorList>
    </citation>
    <scope>NUCLEOTIDE SEQUENCE [LARGE SCALE GENOMIC DNA]</scope>
    <source>
        <strain evidence="3 4">5503</strain>
    </source>
</reference>
<gene>
    <name evidence="3" type="ORF">IX56_03430</name>
</gene>
<feature type="domain" description="DUF1468" evidence="2">
    <location>
        <begin position="10"/>
        <end position="141"/>
    </location>
</feature>
<evidence type="ECO:0000313" key="4">
    <source>
        <dbReference type="Proteomes" id="UP000029858"/>
    </source>
</evidence>
<comment type="caution">
    <text evidence="3">The sequence shown here is derived from an EMBL/GenBank/DDBJ whole genome shotgun (WGS) entry which is preliminary data.</text>
</comment>
<keyword evidence="1" id="KW-1133">Transmembrane helix</keyword>
<feature type="transmembrane region" description="Helical" evidence="1">
    <location>
        <begin position="41"/>
        <end position="63"/>
    </location>
</feature>
<evidence type="ECO:0000256" key="1">
    <source>
        <dbReference type="SAM" id="Phobius"/>
    </source>
</evidence>
<name>A0A099GKE5_9RHOB</name>
<dbReference type="Proteomes" id="UP000029858">
    <property type="component" value="Unassembled WGS sequence"/>
</dbReference>
<feature type="transmembrane region" description="Helical" evidence="1">
    <location>
        <begin position="75"/>
        <end position="94"/>
    </location>
</feature>
<evidence type="ECO:0000313" key="3">
    <source>
        <dbReference type="EMBL" id="KGJ23216.1"/>
    </source>
</evidence>
<accession>A0A099GKE5</accession>
<keyword evidence="1" id="KW-0472">Membrane</keyword>
<protein>
    <recommendedName>
        <fullName evidence="2">DUF1468 domain-containing protein</fullName>
    </recommendedName>
</protein>
<organism evidence="3 4">
    <name type="scientific">Paracoccus sanguinis</name>
    <dbReference type="NCBI Taxonomy" id="1545044"/>
    <lineage>
        <taxon>Bacteria</taxon>
        <taxon>Pseudomonadati</taxon>
        <taxon>Pseudomonadota</taxon>
        <taxon>Alphaproteobacteria</taxon>
        <taxon>Rhodobacterales</taxon>
        <taxon>Paracoccaceae</taxon>
        <taxon>Paracoccus</taxon>
    </lineage>
</organism>
<sequence>MSRDRADQFCGIILACLGLAVAAWSATRFDIGTLRRMGPGFYPLALGLTLAGLGAIVTLGAGPGGQRTRLALPELAAVVGAIAVFAFGVERFGLVGTTAASVLISSLATPRGGIAWRLALAACVTALCVMVFHLGLRMSLPLWP</sequence>
<feature type="transmembrane region" description="Helical" evidence="1">
    <location>
        <begin position="114"/>
        <end position="136"/>
    </location>
</feature>
<reference evidence="3 4" key="1">
    <citation type="submission" date="2014-09" db="EMBL/GenBank/DDBJ databases">
        <authorList>
            <person name="McGinnis J.M."/>
            <person name="Wolfgang W.J."/>
        </authorList>
    </citation>
    <scope>NUCLEOTIDE SEQUENCE [LARGE SCALE GENOMIC DNA]</scope>
    <source>
        <strain evidence="3 4">5503</strain>
    </source>
</reference>
<evidence type="ECO:0000259" key="2">
    <source>
        <dbReference type="Pfam" id="PF07331"/>
    </source>
</evidence>
<dbReference type="AlphaFoldDB" id="A0A099GKE5"/>
<keyword evidence="1" id="KW-0812">Transmembrane</keyword>
<proteinExistence type="predicted"/>